<name>A0A853DPW0_9MICO</name>
<dbReference type="Proteomes" id="UP000521075">
    <property type="component" value="Unassembled WGS sequence"/>
</dbReference>
<sequence>MTPRHSPQAELVYMIGDWKDQVPAEIADGMYLPFTRYEGFTTLGPLKVTIHVKIVNRQPICERLEVESRDGTPVTASSLRDIPVAAMIRKSLEMFDPFTLEGDKRVPVPAQRAVDTLATERQGRKPREDLLPRVVEAYRAALANPLTRDRATQAVADQLGYQRGYISRLLSDARKMDPPLLGPAKRGKSGEWAE</sequence>
<evidence type="ECO:0000313" key="2">
    <source>
        <dbReference type="EMBL" id="NYK08584.1"/>
    </source>
</evidence>
<dbReference type="RefSeq" id="WP_179699632.1">
    <property type="nucleotide sequence ID" value="NZ_BAAAHA010000004.1"/>
</dbReference>
<evidence type="ECO:0000313" key="3">
    <source>
        <dbReference type="Proteomes" id="UP000521075"/>
    </source>
</evidence>
<comment type="caution">
    <text evidence="2">The sequence shown here is derived from an EMBL/GenBank/DDBJ whole genome shotgun (WGS) entry which is preliminary data.</text>
</comment>
<reference evidence="2 3" key="1">
    <citation type="submission" date="2020-07" db="EMBL/GenBank/DDBJ databases">
        <title>Sequencing the genomes of 1000 actinobacteria strains.</title>
        <authorList>
            <person name="Klenk H.-P."/>
        </authorList>
    </citation>
    <scope>NUCLEOTIDE SEQUENCE [LARGE SCALE GENOMIC DNA]</scope>
    <source>
        <strain evidence="2 3">DSM 15166</strain>
    </source>
</reference>
<protein>
    <submittedName>
        <fullName evidence="2">Uncharacterized protein</fullName>
    </submittedName>
</protein>
<keyword evidence="3" id="KW-1185">Reference proteome</keyword>
<dbReference type="EMBL" id="JACCHJ010000001">
    <property type="protein sequence ID" value="NYK08584.1"/>
    <property type="molecule type" value="Genomic_DNA"/>
</dbReference>
<proteinExistence type="predicted"/>
<gene>
    <name evidence="2" type="ORF">HNR14_000465</name>
</gene>
<dbReference type="AlphaFoldDB" id="A0A853DPW0"/>
<evidence type="ECO:0000256" key="1">
    <source>
        <dbReference type="SAM" id="MobiDB-lite"/>
    </source>
</evidence>
<accession>A0A853DPW0</accession>
<feature type="region of interest" description="Disordered" evidence="1">
    <location>
        <begin position="175"/>
        <end position="194"/>
    </location>
</feature>
<organism evidence="2 3">
    <name type="scientific">Leifsonia naganoensis</name>
    <dbReference type="NCBI Taxonomy" id="150025"/>
    <lineage>
        <taxon>Bacteria</taxon>
        <taxon>Bacillati</taxon>
        <taxon>Actinomycetota</taxon>
        <taxon>Actinomycetes</taxon>
        <taxon>Micrococcales</taxon>
        <taxon>Microbacteriaceae</taxon>
        <taxon>Leifsonia</taxon>
    </lineage>
</organism>